<feature type="compositionally biased region" description="Polar residues" evidence="1">
    <location>
        <begin position="299"/>
        <end position="308"/>
    </location>
</feature>
<feature type="compositionally biased region" description="Basic residues" evidence="1">
    <location>
        <begin position="509"/>
        <end position="521"/>
    </location>
</feature>
<comment type="caution">
    <text evidence="3">The sequence shown here is derived from an EMBL/GenBank/DDBJ whole genome shotgun (WGS) entry which is preliminary data.</text>
</comment>
<dbReference type="Pfam" id="PF00551">
    <property type="entry name" value="Formyl_trans_N"/>
    <property type="match status" value="1"/>
</dbReference>
<dbReference type="Proteomes" id="UP001583186">
    <property type="component" value="Unassembled WGS sequence"/>
</dbReference>
<dbReference type="InterPro" id="IPR002376">
    <property type="entry name" value="Formyl_transf_N"/>
</dbReference>
<feature type="region of interest" description="Disordered" evidence="1">
    <location>
        <begin position="404"/>
        <end position="448"/>
    </location>
</feature>
<keyword evidence="3" id="KW-0808">Transferase</keyword>
<feature type="region of interest" description="Disordered" evidence="1">
    <location>
        <begin position="1"/>
        <end position="252"/>
    </location>
</feature>
<dbReference type="Gene3D" id="3.40.50.12230">
    <property type="match status" value="1"/>
</dbReference>
<dbReference type="SUPFAM" id="SSF53328">
    <property type="entry name" value="Formyltransferase"/>
    <property type="match status" value="1"/>
</dbReference>
<reference evidence="3 4" key="1">
    <citation type="journal article" date="2024" name="IMA Fungus">
        <title>IMA Genome - F19 : A genome assembly and annotation guide to empower mycologists, including annotated draft genome sequences of Ceratocystis pirilliformis, Diaporthe australafricana, Fusarium ophioides, Paecilomyces lecythidis, and Sporothrix stenoceras.</title>
        <authorList>
            <person name="Aylward J."/>
            <person name="Wilson A.M."/>
            <person name="Visagie C.M."/>
            <person name="Spraker J."/>
            <person name="Barnes I."/>
            <person name="Buitendag C."/>
            <person name="Ceriani C."/>
            <person name="Del Mar Angel L."/>
            <person name="du Plessis D."/>
            <person name="Fuchs T."/>
            <person name="Gasser K."/>
            <person name="Kramer D."/>
            <person name="Li W."/>
            <person name="Munsamy K."/>
            <person name="Piso A."/>
            <person name="Price J.L."/>
            <person name="Sonnekus B."/>
            <person name="Thomas C."/>
            <person name="van der Nest A."/>
            <person name="van Dijk A."/>
            <person name="van Heerden A."/>
            <person name="van Vuuren N."/>
            <person name="Yilmaz N."/>
            <person name="Duong T.A."/>
            <person name="van der Merwe N.A."/>
            <person name="Wingfield M.J."/>
            <person name="Wingfield B.D."/>
        </authorList>
    </citation>
    <scope>NUCLEOTIDE SEQUENCE [LARGE SCALE GENOMIC DNA]</scope>
    <source>
        <strain evidence="3 4">CMW 5346</strain>
    </source>
</reference>
<feature type="compositionally biased region" description="Polar residues" evidence="1">
    <location>
        <begin position="65"/>
        <end position="79"/>
    </location>
</feature>
<dbReference type="EC" id="2.1.2.9" evidence="3"/>
<dbReference type="EMBL" id="JAWCUI010000060">
    <property type="protein sequence ID" value="KAL1890656.1"/>
    <property type="molecule type" value="Genomic_DNA"/>
</dbReference>
<feature type="compositionally biased region" description="Basic and acidic residues" evidence="1">
    <location>
        <begin position="122"/>
        <end position="131"/>
    </location>
</feature>
<feature type="domain" description="Formyl transferase N-terminal" evidence="2">
    <location>
        <begin position="587"/>
        <end position="715"/>
    </location>
</feature>
<feature type="region of interest" description="Disordered" evidence="1">
    <location>
        <begin position="299"/>
        <end position="372"/>
    </location>
</feature>
<evidence type="ECO:0000313" key="4">
    <source>
        <dbReference type="Proteomes" id="UP001583186"/>
    </source>
</evidence>
<feature type="region of interest" description="Disordered" evidence="1">
    <location>
        <begin position="498"/>
        <end position="535"/>
    </location>
</feature>
<feature type="compositionally biased region" description="Low complexity" evidence="1">
    <location>
        <begin position="44"/>
        <end position="62"/>
    </location>
</feature>
<accession>A0ABR3YQQ4</accession>
<sequence length="969" mass="105888">MHQPPAASQPAPFSTPDPSRFRVPKPKRSGRDLTDAGPAKDGRTTTPASAAAARPTPRFAPSWKRQPTQSQADIRTPAQSAVRKFSVAGGMNSGSRSSTAASRRFLSHASGLSSQHRRRHSLGRDPFHGGGEDAIEDGSSPPQAPLQTQQTLEEEEGGILMVVRESPTATRTKQPTAASQPPPRPGIFSTSARRRKQRLGLEDDIEDVLSSGSWPGSDDEDDIVRESGKTVDDHVGEGDNEVPMPDSGPNSIVNTTATAIATPVPQSQLPLARQQMSAARLLSSIQPLKRRRLFVSRGLITSSPSAAGSDQEGGGEADEDQDAHGENHGRPPAFVPRFRQRRIRHAWDGDDIVDDDGSGDGGRNEDIRDIVNYGELLEYSQSSDEDGNTQNKEDDDDEIMDHYHDEEDDEDTILDQTPPRIRRARQRQKDNEEQQRQEQRQRMPTFQRARLFMTARWPIYDEDMGGDHEHTAHNVEDTLSQDLTTTPARQRHYYDALLHQPPPDFFSPQKKRRQKRPRKSRHSNENDLDGLGGLTSPSPAAVAATAAAIYAFEHCASLQALYNVMLQQKIDGPSVSPDMPGRIDSLDVVVRPAKRTGRGLKQVVDSPVKLLATELGLPVHERDTFTGWTPPASTNLLIAVSFGLFVPPRLLRAAKFGGLNVHPSLLPDLHGAAPIEHAVLLGRDRTGVTVQTLHETTFDGGRRLLQGPVDLTQQSEPAEAKAEAKASPIEATSFPSGRTLGIPLDDRVTSDDLHELLAPIGAHLLSEVLRRGLYLPERESQKPEVTYTPPFPPAAAPKLSKGDRQVLWQAEDMKKTTSANIDRQARALGELWTYLQIPPSAKAPQGQTKRVIFDNIDLVACPKWLRVALDGGPTANEWPSGVRTLTFVQDVAGQDGEQKTLTLPFVVDGKSIVFPVGVDANGLDNELSCLRIGSIKVEGHGVHTAKEAVGNFGAKDVSAKDISWDVVLR</sequence>
<dbReference type="InterPro" id="IPR036477">
    <property type="entry name" value="Formyl_transf_N_sf"/>
</dbReference>
<dbReference type="PANTHER" id="PTHR11138:SF5">
    <property type="entry name" value="METHIONYL-TRNA FORMYLTRANSFERASE, MITOCHONDRIAL"/>
    <property type="match status" value="1"/>
</dbReference>
<feature type="compositionally biased region" description="Basic and acidic residues" evidence="1">
    <location>
        <begin position="224"/>
        <end position="237"/>
    </location>
</feature>
<evidence type="ECO:0000259" key="2">
    <source>
        <dbReference type="Pfam" id="PF00551"/>
    </source>
</evidence>
<evidence type="ECO:0000313" key="3">
    <source>
        <dbReference type="EMBL" id="KAL1890656.1"/>
    </source>
</evidence>
<proteinExistence type="predicted"/>
<feature type="compositionally biased region" description="Low complexity" evidence="1">
    <location>
        <begin position="93"/>
        <end position="104"/>
    </location>
</feature>
<organism evidence="3 4">
    <name type="scientific">Sporothrix stenoceras</name>
    <dbReference type="NCBI Taxonomy" id="5173"/>
    <lineage>
        <taxon>Eukaryota</taxon>
        <taxon>Fungi</taxon>
        <taxon>Dikarya</taxon>
        <taxon>Ascomycota</taxon>
        <taxon>Pezizomycotina</taxon>
        <taxon>Sordariomycetes</taxon>
        <taxon>Sordariomycetidae</taxon>
        <taxon>Ophiostomatales</taxon>
        <taxon>Ophiostomataceae</taxon>
        <taxon>Sporothrix</taxon>
    </lineage>
</organism>
<gene>
    <name evidence="3" type="primary">FMT1</name>
    <name evidence="3" type="ORF">Sste5346_008172</name>
</gene>
<feature type="compositionally biased region" description="Acidic residues" evidence="1">
    <location>
        <begin position="349"/>
        <end position="358"/>
    </location>
</feature>
<feature type="region of interest" description="Disordered" evidence="1">
    <location>
        <begin position="779"/>
        <end position="800"/>
    </location>
</feature>
<feature type="compositionally biased region" description="Low complexity" evidence="1">
    <location>
        <begin position="1"/>
        <end position="16"/>
    </location>
</feature>
<feature type="compositionally biased region" description="Basic and acidic residues" evidence="1">
    <location>
        <begin position="427"/>
        <end position="441"/>
    </location>
</feature>
<dbReference type="GO" id="GO:0004479">
    <property type="term" value="F:methionyl-tRNA formyltransferase activity"/>
    <property type="evidence" value="ECO:0007669"/>
    <property type="project" value="UniProtKB-EC"/>
</dbReference>
<dbReference type="PANTHER" id="PTHR11138">
    <property type="entry name" value="METHIONYL-TRNA FORMYLTRANSFERASE"/>
    <property type="match status" value="1"/>
</dbReference>
<protein>
    <submittedName>
        <fullName evidence="3">Methionyl-tRNA formyltransferase</fullName>
        <ecNumber evidence="3">2.1.2.9</ecNumber>
    </submittedName>
</protein>
<feature type="compositionally biased region" description="Basic and acidic residues" evidence="1">
    <location>
        <begin position="29"/>
        <end position="43"/>
    </location>
</feature>
<name>A0ABR3YQQ4_9PEZI</name>
<feature type="compositionally biased region" description="Polar residues" evidence="1">
    <location>
        <begin position="167"/>
        <end position="179"/>
    </location>
</feature>
<evidence type="ECO:0000256" key="1">
    <source>
        <dbReference type="SAM" id="MobiDB-lite"/>
    </source>
</evidence>
<keyword evidence="4" id="KW-1185">Reference proteome</keyword>